<gene>
    <name evidence="2" type="ORF">APLA_LOCUS16938</name>
</gene>
<reference evidence="2 3" key="1">
    <citation type="submission" date="2020-04" db="EMBL/GenBank/DDBJ databases">
        <authorList>
            <person name="Wallbank WR R."/>
            <person name="Pardo Diaz C."/>
            <person name="Kozak K."/>
            <person name="Martin S."/>
            <person name="Jiggins C."/>
            <person name="Moest M."/>
            <person name="Warren A I."/>
            <person name="Byers J.R.P. K."/>
            <person name="Montejo-Kovacevich G."/>
            <person name="Yen C E."/>
        </authorList>
    </citation>
    <scope>NUCLEOTIDE SEQUENCE [LARGE SCALE GENOMIC DNA]</scope>
</reference>
<accession>A0A8S1BN17</accession>
<feature type="compositionally biased region" description="Basic and acidic residues" evidence="1">
    <location>
        <begin position="179"/>
        <end position="189"/>
    </location>
</feature>
<name>A0A8S1BN17_ARCPL</name>
<dbReference type="OrthoDB" id="7290919at2759"/>
<comment type="caution">
    <text evidence="2">The sequence shown here is derived from an EMBL/GenBank/DDBJ whole genome shotgun (WGS) entry which is preliminary data.</text>
</comment>
<dbReference type="AlphaFoldDB" id="A0A8S1BN17"/>
<evidence type="ECO:0000313" key="3">
    <source>
        <dbReference type="Proteomes" id="UP000494256"/>
    </source>
</evidence>
<evidence type="ECO:0000256" key="1">
    <source>
        <dbReference type="SAM" id="MobiDB-lite"/>
    </source>
</evidence>
<dbReference type="EMBL" id="CADEBD010000799">
    <property type="protein sequence ID" value="CAB3260149.1"/>
    <property type="molecule type" value="Genomic_DNA"/>
</dbReference>
<dbReference type="Proteomes" id="UP000494256">
    <property type="component" value="Unassembled WGS sequence"/>
</dbReference>
<evidence type="ECO:0000313" key="2">
    <source>
        <dbReference type="EMBL" id="CAB3260149.1"/>
    </source>
</evidence>
<organism evidence="2 3">
    <name type="scientific">Arctia plantaginis</name>
    <name type="common">Wood tiger moth</name>
    <name type="synonym">Phalaena plantaginis</name>
    <dbReference type="NCBI Taxonomy" id="874455"/>
    <lineage>
        <taxon>Eukaryota</taxon>
        <taxon>Metazoa</taxon>
        <taxon>Ecdysozoa</taxon>
        <taxon>Arthropoda</taxon>
        <taxon>Hexapoda</taxon>
        <taxon>Insecta</taxon>
        <taxon>Pterygota</taxon>
        <taxon>Neoptera</taxon>
        <taxon>Endopterygota</taxon>
        <taxon>Lepidoptera</taxon>
        <taxon>Glossata</taxon>
        <taxon>Ditrysia</taxon>
        <taxon>Noctuoidea</taxon>
        <taxon>Erebidae</taxon>
        <taxon>Arctiinae</taxon>
        <taxon>Arctia</taxon>
    </lineage>
</organism>
<protein>
    <submittedName>
        <fullName evidence="2">Uncharacterized protein</fullName>
    </submittedName>
</protein>
<proteinExistence type="predicted"/>
<feature type="region of interest" description="Disordered" evidence="1">
    <location>
        <begin position="169"/>
        <end position="200"/>
    </location>
</feature>
<sequence>MLKIVRPMKEVFKIFIIDMEKQKQSLKSISWDVFEQWALNAGLSTMYTNFHQMVWETDFEETLFRIFGEIYSQDAEEQSEISEDEECSLLPNTKTTSTLSTTVRTEEDPADADICDISVNTRPRTKKTVKFSSLPGHRSSEVSTSKLKMNSKKIQYGLGEAASCQTSHVIGHGRGGDSANRKETTERHSQQSTSGGREHGQRCFRQLRRFARRSCPTAIITLDHWCNLTEYLSKAPRSISYFEVAGRTWVESGEVRDIPLQRLYQETKDGMVEECGVSAEPSCPMEPNRVCRN</sequence>